<evidence type="ECO:0000313" key="2">
    <source>
        <dbReference type="Ensembl" id="ENSCATP00000007380.1"/>
    </source>
</evidence>
<dbReference type="Proteomes" id="UP000233060">
    <property type="component" value="Unassembled WGS sequence"/>
</dbReference>
<evidence type="ECO:0000313" key="3">
    <source>
        <dbReference type="Proteomes" id="UP000233060"/>
    </source>
</evidence>
<feature type="region of interest" description="Disordered" evidence="1">
    <location>
        <begin position="1"/>
        <end position="33"/>
    </location>
</feature>
<name>A0A2K5L350_CERAT</name>
<accession>A0A2K5L350</accession>
<dbReference type="Bgee" id="ENSCATG00000022057">
    <property type="expression patterns" value="Expressed in adult mammalian kidney and 11 other cell types or tissues"/>
</dbReference>
<organism evidence="2 3">
    <name type="scientific">Cercocebus atys</name>
    <name type="common">Sooty mangabey</name>
    <name type="synonym">Cercocebus torquatus atys</name>
    <dbReference type="NCBI Taxonomy" id="9531"/>
    <lineage>
        <taxon>Eukaryota</taxon>
        <taxon>Metazoa</taxon>
        <taxon>Chordata</taxon>
        <taxon>Craniata</taxon>
        <taxon>Vertebrata</taxon>
        <taxon>Euteleostomi</taxon>
        <taxon>Mammalia</taxon>
        <taxon>Eutheria</taxon>
        <taxon>Euarchontoglires</taxon>
        <taxon>Primates</taxon>
        <taxon>Haplorrhini</taxon>
        <taxon>Catarrhini</taxon>
        <taxon>Cercopithecidae</taxon>
        <taxon>Cercopithecinae</taxon>
        <taxon>Cercocebus</taxon>
    </lineage>
</organism>
<reference evidence="2" key="1">
    <citation type="submission" date="2025-05" db="UniProtKB">
        <authorList>
            <consortium name="Ensembl"/>
        </authorList>
    </citation>
    <scope>IDENTIFICATION</scope>
</reference>
<dbReference type="GeneTree" id="ENSGT00910000148273"/>
<evidence type="ECO:0000256" key="1">
    <source>
        <dbReference type="SAM" id="MobiDB-lite"/>
    </source>
</evidence>
<dbReference type="Ensembl" id="ENSCATT00000065623.1">
    <property type="protein sequence ID" value="ENSCATP00000041239.1"/>
    <property type="gene ID" value="ENSCATG00000043246.1"/>
</dbReference>
<dbReference type="Ensembl" id="ENSCATT00000025507.1">
    <property type="protein sequence ID" value="ENSCATP00000007380.1"/>
    <property type="gene ID" value="ENSCATG00000022057.1"/>
</dbReference>
<dbReference type="AlphaFoldDB" id="A0A2K5L350"/>
<sequence>MTFPLRLAGPVGGRDGGCEEKTHPPGSGAGCPLSKAEGSLPLASGSKPVGEALPCSCRRGITAPVGAWLERLKENSSLARLFHTVQTSLCGVFNKK</sequence>
<proteinExistence type="predicted"/>
<keyword evidence="3" id="KW-1185">Reference proteome</keyword>
<protein>
    <submittedName>
        <fullName evidence="2">Uncharacterized protein</fullName>
    </submittedName>
</protein>